<dbReference type="KEGG" id="samy:DB32_006122"/>
<reference evidence="1 2" key="1">
    <citation type="submission" date="2015-03" db="EMBL/GenBank/DDBJ databases">
        <title>Genome assembly of Sandaracinus amylolyticus DSM 53668.</title>
        <authorList>
            <person name="Sharma G."/>
            <person name="Subramanian S."/>
        </authorList>
    </citation>
    <scope>NUCLEOTIDE SEQUENCE [LARGE SCALE GENOMIC DNA]</scope>
    <source>
        <strain evidence="1 2">DSM 53668</strain>
    </source>
</reference>
<dbReference type="AlphaFoldDB" id="A0A0F6W6X4"/>
<dbReference type="Proteomes" id="UP000034883">
    <property type="component" value="Chromosome"/>
</dbReference>
<sequence length="198" mass="21619">MALAQEAPGIGREDAARAAFEHAASFHDADDLTIRAPATSSLETYVEALGESIEDAARRAGVASERYQRVIELHVPHWTLAAFVEQARIYERLARALRDSLEELRVAGVARAAAAFEPRLRGIECIAVERYVIAARAARAGRLETDATRYALAALRAYDERHVRACVDAARERDPSFARLSAGELGHASALPRNATSR</sequence>
<evidence type="ECO:0000313" key="2">
    <source>
        <dbReference type="Proteomes" id="UP000034883"/>
    </source>
</evidence>
<organism evidence="1 2">
    <name type="scientific">Sandaracinus amylolyticus</name>
    <dbReference type="NCBI Taxonomy" id="927083"/>
    <lineage>
        <taxon>Bacteria</taxon>
        <taxon>Pseudomonadati</taxon>
        <taxon>Myxococcota</taxon>
        <taxon>Polyangia</taxon>
        <taxon>Polyangiales</taxon>
        <taxon>Sandaracinaceae</taxon>
        <taxon>Sandaracinus</taxon>
    </lineage>
</organism>
<protein>
    <submittedName>
        <fullName evidence="1">Uncharacterized protein</fullName>
    </submittedName>
</protein>
<accession>A0A0F6W6X4</accession>
<evidence type="ECO:0000313" key="1">
    <source>
        <dbReference type="EMBL" id="AKF08973.1"/>
    </source>
</evidence>
<dbReference type="RefSeq" id="WP_053236064.1">
    <property type="nucleotide sequence ID" value="NZ_CP011125.1"/>
</dbReference>
<dbReference type="EMBL" id="CP011125">
    <property type="protein sequence ID" value="AKF08973.1"/>
    <property type="molecule type" value="Genomic_DNA"/>
</dbReference>
<keyword evidence="2" id="KW-1185">Reference proteome</keyword>
<proteinExistence type="predicted"/>
<name>A0A0F6W6X4_9BACT</name>
<gene>
    <name evidence="1" type="ORF">DB32_006122</name>
</gene>